<dbReference type="OrthoDB" id="6022711at2759"/>
<dbReference type="PROSITE" id="PS50106">
    <property type="entry name" value="PDZ"/>
    <property type="match status" value="2"/>
</dbReference>
<dbReference type="InterPro" id="IPR001478">
    <property type="entry name" value="PDZ"/>
</dbReference>
<feature type="compositionally biased region" description="Basic and acidic residues" evidence="1">
    <location>
        <begin position="1"/>
        <end position="15"/>
    </location>
</feature>
<sequence>MKGLSRHEVGRDTIRSFKRQRSGGQRFRSAHRTRGTMGEANKDGTFEVDIPMEEGEPLGATPNEKLVVTKVQNGTLAEGKLRIGDQILKVNNIAIQDTNHFFRLLRYAPPNARLTVCRDSKKAEELEARIHIPADRAKLIQRRDGFLYQLVKIDWKPGGPKLGLGIKHYQNRVLVSRADPGSLAATQLLVGDHIIDIDGKPVTDKDVARELLLKALQSTGCVTSVIERPESMEAKHWVQTALAATAAQPPSVQMNSDVRDIAAKERQRLKAKAEQPKKASILGRTAAPRKVSIVAGQGEHYIASDNEGKALRPVRK</sequence>
<dbReference type="InterPro" id="IPR036034">
    <property type="entry name" value="PDZ_sf"/>
</dbReference>
<dbReference type="SMART" id="SM00228">
    <property type="entry name" value="PDZ"/>
    <property type="match status" value="2"/>
</dbReference>
<organism evidence="3 4">
    <name type="scientific">Steinernema carpocapsae</name>
    <name type="common">Entomopathogenic nematode</name>
    <dbReference type="NCBI Taxonomy" id="34508"/>
    <lineage>
        <taxon>Eukaryota</taxon>
        <taxon>Metazoa</taxon>
        <taxon>Ecdysozoa</taxon>
        <taxon>Nematoda</taxon>
        <taxon>Chromadorea</taxon>
        <taxon>Rhabditida</taxon>
        <taxon>Tylenchina</taxon>
        <taxon>Panagrolaimomorpha</taxon>
        <taxon>Strongyloidoidea</taxon>
        <taxon>Steinernematidae</taxon>
        <taxon>Steinernema</taxon>
    </lineage>
</organism>
<dbReference type="InterPro" id="IPR040264">
    <property type="entry name" value="T15H9.4-like"/>
</dbReference>
<proteinExistence type="predicted"/>
<reference evidence="3 4" key="1">
    <citation type="journal article" date="2015" name="Genome Biol.">
        <title>Comparative genomics of Steinernema reveals deeply conserved gene regulatory networks.</title>
        <authorList>
            <person name="Dillman A.R."/>
            <person name="Macchietto M."/>
            <person name="Porter C.F."/>
            <person name="Rogers A."/>
            <person name="Williams B."/>
            <person name="Antoshechkin I."/>
            <person name="Lee M.M."/>
            <person name="Goodwin Z."/>
            <person name="Lu X."/>
            <person name="Lewis E.E."/>
            <person name="Goodrich-Blair H."/>
            <person name="Stock S.P."/>
            <person name="Adams B.J."/>
            <person name="Sternberg P.W."/>
            <person name="Mortazavi A."/>
        </authorList>
    </citation>
    <scope>NUCLEOTIDE SEQUENCE [LARGE SCALE GENOMIC DNA]</scope>
    <source>
        <strain evidence="3 4">ALL</strain>
    </source>
</reference>
<dbReference type="CDD" id="cd00136">
    <property type="entry name" value="PDZ_canonical"/>
    <property type="match status" value="1"/>
</dbReference>
<dbReference type="SUPFAM" id="SSF50156">
    <property type="entry name" value="PDZ domain-like"/>
    <property type="match status" value="2"/>
</dbReference>
<name>A0A4U5LWD0_STECR</name>
<dbReference type="Proteomes" id="UP000298663">
    <property type="component" value="Unassembled WGS sequence"/>
</dbReference>
<reference evidence="3 4" key="2">
    <citation type="journal article" date="2019" name="G3 (Bethesda)">
        <title>Hybrid Assembly of the Genome of the Entomopathogenic Nematode Steinernema carpocapsae Identifies the X-Chromosome.</title>
        <authorList>
            <person name="Serra L."/>
            <person name="Macchietto M."/>
            <person name="Macias-Munoz A."/>
            <person name="McGill C.J."/>
            <person name="Rodriguez I.M."/>
            <person name="Rodriguez B."/>
            <person name="Murad R."/>
            <person name="Mortazavi A."/>
        </authorList>
    </citation>
    <scope>NUCLEOTIDE SEQUENCE [LARGE SCALE GENOMIC DNA]</scope>
    <source>
        <strain evidence="3 4">ALL</strain>
    </source>
</reference>
<dbReference type="PANTHER" id="PTHR31327">
    <property type="entry name" value="SPERM MEIOSIS PDZ DOMAIN CONTAINING PROTEINS-RELATED"/>
    <property type="match status" value="1"/>
</dbReference>
<keyword evidence="4" id="KW-1185">Reference proteome</keyword>
<protein>
    <recommendedName>
        <fullName evidence="2">PDZ domain-containing protein</fullName>
    </recommendedName>
</protein>
<dbReference type="Pfam" id="PF17820">
    <property type="entry name" value="PDZ_6"/>
    <property type="match status" value="1"/>
</dbReference>
<dbReference type="STRING" id="34508.A0A4U5LWD0"/>
<feature type="domain" description="PDZ" evidence="2">
    <location>
        <begin position="47"/>
        <end position="120"/>
    </location>
</feature>
<evidence type="ECO:0000259" key="2">
    <source>
        <dbReference type="PROSITE" id="PS50106"/>
    </source>
</evidence>
<dbReference type="EMBL" id="AZBU02000011">
    <property type="protein sequence ID" value="TKR60508.1"/>
    <property type="molecule type" value="Genomic_DNA"/>
</dbReference>
<dbReference type="AlphaFoldDB" id="A0A4U5LWD0"/>
<accession>A0A4U5LWD0</accession>
<dbReference type="PANTHER" id="PTHR31327:SF7">
    <property type="entry name" value="PDZ DOMAIN-CONTAINING PROTEIN"/>
    <property type="match status" value="1"/>
</dbReference>
<comment type="caution">
    <text evidence="3">The sequence shown here is derived from an EMBL/GenBank/DDBJ whole genome shotgun (WGS) entry which is preliminary data.</text>
</comment>
<evidence type="ECO:0000256" key="1">
    <source>
        <dbReference type="SAM" id="MobiDB-lite"/>
    </source>
</evidence>
<gene>
    <name evidence="3" type="ORF">L596_027745</name>
</gene>
<evidence type="ECO:0000313" key="3">
    <source>
        <dbReference type="EMBL" id="TKR60508.1"/>
    </source>
</evidence>
<evidence type="ECO:0000313" key="4">
    <source>
        <dbReference type="Proteomes" id="UP000298663"/>
    </source>
</evidence>
<feature type="region of interest" description="Disordered" evidence="1">
    <location>
        <begin position="1"/>
        <end position="43"/>
    </location>
</feature>
<dbReference type="InterPro" id="IPR041489">
    <property type="entry name" value="PDZ_6"/>
</dbReference>
<feature type="domain" description="PDZ" evidence="2">
    <location>
        <begin position="150"/>
        <end position="220"/>
    </location>
</feature>
<dbReference type="Pfam" id="PF00595">
    <property type="entry name" value="PDZ"/>
    <property type="match status" value="1"/>
</dbReference>
<dbReference type="Gene3D" id="2.30.42.10">
    <property type="match status" value="2"/>
</dbReference>